<evidence type="ECO:0000313" key="2">
    <source>
        <dbReference type="Proteomes" id="UP000023152"/>
    </source>
</evidence>
<organism evidence="1 2">
    <name type="scientific">Reticulomyxa filosa</name>
    <dbReference type="NCBI Taxonomy" id="46433"/>
    <lineage>
        <taxon>Eukaryota</taxon>
        <taxon>Sar</taxon>
        <taxon>Rhizaria</taxon>
        <taxon>Retaria</taxon>
        <taxon>Foraminifera</taxon>
        <taxon>Monothalamids</taxon>
        <taxon>Reticulomyxidae</taxon>
        <taxon>Reticulomyxa</taxon>
    </lineage>
</organism>
<evidence type="ECO:0000313" key="1">
    <source>
        <dbReference type="EMBL" id="ETO04694.1"/>
    </source>
</evidence>
<protein>
    <submittedName>
        <fullName evidence="1">Uncharacterized protein</fullName>
    </submittedName>
</protein>
<dbReference type="AlphaFoldDB" id="X6LSR4"/>
<accession>X6LSR4</accession>
<reference evidence="1 2" key="1">
    <citation type="journal article" date="2013" name="Curr. Biol.">
        <title>The Genome of the Foraminiferan Reticulomyxa filosa.</title>
        <authorList>
            <person name="Glockner G."/>
            <person name="Hulsmann N."/>
            <person name="Schleicher M."/>
            <person name="Noegel A.A."/>
            <person name="Eichinger L."/>
            <person name="Gallinger C."/>
            <person name="Pawlowski J."/>
            <person name="Sierra R."/>
            <person name="Euteneuer U."/>
            <person name="Pillet L."/>
            <person name="Moustafa A."/>
            <person name="Platzer M."/>
            <person name="Groth M."/>
            <person name="Szafranski K."/>
            <person name="Schliwa M."/>
        </authorList>
    </citation>
    <scope>NUCLEOTIDE SEQUENCE [LARGE SCALE GENOMIC DNA]</scope>
</reference>
<gene>
    <name evidence="1" type="ORF">RFI_32700</name>
</gene>
<proteinExistence type="predicted"/>
<name>X6LSR4_RETFI</name>
<keyword evidence="2" id="KW-1185">Reference proteome</keyword>
<dbReference type="EMBL" id="ASPP01029048">
    <property type="protein sequence ID" value="ETO04694.1"/>
    <property type="molecule type" value="Genomic_DNA"/>
</dbReference>
<comment type="caution">
    <text evidence="1">The sequence shown here is derived from an EMBL/GenBank/DDBJ whole genome shotgun (WGS) entry which is preliminary data.</text>
</comment>
<dbReference type="Proteomes" id="UP000023152">
    <property type="component" value="Unassembled WGS sequence"/>
</dbReference>
<sequence length="186" mass="21518">MYSNLLKMLKKKEKRCLEPVVSSSSKNNLSYYNACSTKILYKSLQKKSVHGLFLKLSLFLSLFHYIKMTRQYLKAARLDDLASDADKFANELLVRHADMYDRFERVETCTWPLIIIRIAFPFTNSTSNSNYRCDFLHSKCIDDVKDTYQYHAKKSSYVDLKSTQRAIACKNSNFSILGTAGTLKTM</sequence>